<evidence type="ECO:0000256" key="1">
    <source>
        <dbReference type="SAM" id="MobiDB-lite"/>
    </source>
</evidence>
<gene>
    <name evidence="2" type="ORF">PGLA2088_LOCUS22766</name>
</gene>
<protein>
    <submittedName>
        <fullName evidence="2">Uncharacterized protein</fullName>
    </submittedName>
</protein>
<feature type="compositionally biased region" description="Low complexity" evidence="1">
    <location>
        <begin position="89"/>
        <end position="103"/>
    </location>
</feature>
<evidence type="ECO:0000313" key="3">
    <source>
        <dbReference type="Proteomes" id="UP000626109"/>
    </source>
</evidence>
<evidence type="ECO:0000313" key="2">
    <source>
        <dbReference type="EMBL" id="CAE8682066.1"/>
    </source>
</evidence>
<reference evidence="2" key="1">
    <citation type="submission" date="2021-02" db="EMBL/GenBank/DDBJ databases">
        <authorList>
            <person name="Dougan E. K."/>
            <person name="Rhodes N."/>
            <person name="Thang M."/>
            <person name="Chan C."/>
        </authorList>
    </citation>
    <scope>NUCLEOTIDE SEQUENCE</scope>
</reference>
<dbReference type="Proteomes" id="UP000626109">
    <property type="component" value="Unassembled WGS sequence"/>
</dbReference>
<dbReference type="AlphaFoldDB" id="A0A813JNZ8"/>
<comment type="caution">
    <text evidence="2">The sequence shown here is derived from an EMBL/GenBank/DDBJ whole genome shotgun (WGS) entry which is preliminary data.</text>
</comment>
<name>A0A813JNZ8_POLGL</name>
<dbReference type="EMBL" id="CAJNNW010026027">
    <property type="protein sequence ID" value="CAE8682066.1"/>
    <property type="molecule type" value="Genomic_DNA"/>
</dbReference>
<accession>A0A813JNZ8</accession>
<proteinExistence type="predicted"/>
<feature type="region of interest" description="Disordered" evidence="1">
    <location>
        <begin position="81"/>
        <end position="110"/>
    </location>
</feature>
<sequence>MSYLSALCDALAGRSRRQRRELMLFMPSAKAAPYVRGNAGTSLLCNVWERRHCSCAGPGHAYPQLVCCWWTWASDHEGQGYSGKDGDARGNASSSGRCSSSACQGAPSPPTAAELHAVQLDLLYQQRRRKASPDAEEAHVLEDSWDWPSQATQTVRRELRPVVFSLLEHPGARTLALH</sequence>
<organism evidence="2 3">
    <name type="scientific">Polarella glacialis</name>
    <name type="common">Dinoflagellate</name>
    <dbReference type="NCBI Taxonomy" id="89957"/>
    <lineage>
        <taxon>Eukaryota</taxon>
        <taxon>Sar</taxon>
        <taxon>Alveolata</taxon>
        <taxon>Dinophyceae</taxon>
        <taxon>Suessiales</taxon>
        <taxon>Suessiaceae</taxon>
        <taxon>Polarella</taxon>
    </lineage>
</organism>